<evidence type="ECO:0000256" key="1">
    <source>
        <dbReference type="SAM" id="MobiDB-lite"/>
    </source>
</evidence>
<sequence>MAFDLSTPGAQLAWGVAQRAQEVQDYKDKLEAEARARVQAQLAPFGNDLTQPASTFDSIYGPAAATQQARAKAMQEYVTGLPELLARVQAEKLAASRGGGGGGGGGKFVPQPYVSPEDFINFLLGLNTPPPTTPATTTPATTTPAGSNNQPLVPGYDWDKVKGWG</sequence>
<accession>A0A6J7WYJ4</accession>
<organism evidence="2">
    <name type="scientific">uncultured Caudovirales phage</name>
    <dbReference type="NCBI Taxonomy" id="2100421"/>
    <lineage>
        <taxon>Viruses</taxon>
        <taxon>Duplodnaviria</taxon>
        <taxon>Heunggongvirae</taxon>
        <taxon>Uroviricota</taxon>
        <taxon>Caudoviricetes</taxon>
        <taxon>Peduoviridae</taxon>
        <taxon>Maltschvirus</taxon>
        <taxon>Maltschvirus maltsch</taxon>
    </lineage>
</organism>
<name>A0A6J7WYJ4_9CAUD</name>
<reference evidence="2" key="1">
    <citation type="submission" date="2020-05" db="EMBL/GenBank/DDBJ databases">
        <authorList>
            <person name="Chiriac C."/>
            <person name="Salcher M."/>
            <person name="Ghai R."/>
            <person name="Kavagutti S V."/>
        </authorList>
    </citation>
    <scope>NUCLEOTIDE SEQUENCE</scope>
</reference>
<proteinExistence type="predicted"/>
<feature type="compositionally biased region" description="Low complexity" evidence="1">
    <location>
        <begin position="134"/>
        <end position="145"/>
    </location>
</feature>
<feature type="region of interest" description="Disordered" evidence="1">
    <location>
        <begin position="127"/>
        <end position="165"/>
    </location>
</feature>
<protein>
    <submittedName>
        <fullName evidence="2">Uncharacterized protein</fullName>
    </submittedName>
</protein>
<evidence type="ECO:0000313" key="2">
    <source>
        <dbReference type="EMBL" id="CAB5222857.1"/>
    </source>
</evidence>
<gene>
    <name evidence="2" type="ORF">UFOVP366_31</name>
</gene>
<dbReference type="EMBL" id="LR798308">
    <property type="protein sequence ID" value="CAB5222857.1"/>
    <property type="molecule type" value="Genomic_DNA"/>
</dbReference>